<organism evidence="1 2">
    <name type="scientific">Aspergillus ibericus CBS 121593</name>
    <dbReference type="NCBI Taxonomy" id="1448316"/>
    <lineage>
        <taxon>Eukaryota</taxon>
        <taxon>Fungi</taxon>
        <taxon>Dikarya</taxon>
        <taxon>Ascomycota</taxon>
        <taxon>Pezizomycotina</taxon>
        <taxon>Eurotiomycetes</taxon>
        <taxon>Eurotiomycetidae</taxon>
        <taxon>Eurotiales</taxon>
        <taxon>Aspergillaceae</taxon>
        <taxon>Aspergillus</taxon>
        <taxon>Aspergillus subgen. Circumdati</taxon>
    </lineage>
</organism>
<feature type="non-terminal residue" evidence="1">
    <location>
        <position position="58"/>
    </location>
</feature>
<dbReference type="EMBL" id="KZ824419">
    <property type="protein sequence ID" value="RAL06276.1"/>
    <property type="molecule type" value="Genomic_DNA"/>
</dbReference>
<dbReference type="VEuPathDB" id="FungiDB:BO80DRAFT_342702"/>
<name>A0A395HF59_9EURO</name>
<dbReference type="RefSeq" id="XP_025580603.1">
    <property type="nucleotide sequence ID" value="XM_025715213.1"/>
</dbReference>
<evidence type="ECO:0000313" key="2">
    <source>
        <dbReference type="Proteomes" id="UP000249402"/>
    </source>
</evidence>
<dbReference type="Proteomes" id="UP000249402">
    <property type="component" value="Unassembled WGS sequence"/>
</dbReference>
<reference evidence="1 2" key="1">
    <citation type="submission" date="2018-02" db="EMBL/GenBank/DDBJ databases">
        <title>The genomes of Aspergillus section Nigri reveals drivers in fungal speciation.</title>
        <authorList>
            <consortium name="DOE Joint Genome Institute"/>
            <person name="Vesth T.C."/>
            <person name="Nybo J."/>
            <person name="Theobald S."/>
            <person name="Brandl J."/>
            <person name="Frisvad J.C."/>
            <person name="Nielsen K.F."/>
            <person name="Lyhne E.K."/>
            <person name="Kogle M.E."/>
            <person name="Kuo A."/>
            <person name="Riley R."/>
            <person name="Clum A."/>
            <person name="Nolan M."/>
            <person name="Lipzen A."/>
            <person name="Salamov A."/>
            <person name="Henrissat B."/>
            <person name="Wiebenga A."/>
            <person name="De vries R.P."/>
            <person name="Grigoriev I.V."/>
            <person name="Mortensen U.H."/>
            <person name="Andersen M.R."/>
            <person name="Baker S.E."/>
        </authorList>
    </citation>
    <scope>NUCLEOTIDE SEQUENCE [LARGE SCALE GENOMIC DNA]</scope>
    <source>
        <strain evidence="1 2">CBS 121593</strain>
    </source>
</reference>
<evidence type="ECO:0000313" key="1">
    <source>
        <dbReference type="EMBL" id="RAL06276.1"/>
    </source>
</evidence>
<dbReference type="OrthoDB" id="10334428at2759"/>
<proteinExistence type="predicted"/>
<gene>
    <name evidence="1" type="ORF">BO80DRAFT_342702</name>
</gene>
<protein>
    <submittedName>
        <fullName evidence="1">Uncharacterized protein</fullName>
    </submittedName>
</protein>
<dbReference type="GeneID" id="37220078"/>
<feature type="non-terminal residue" evidence="1">
    <location>
        <position position="1"/>
    </location>
</feature>
<accession>A0A395HF59</accession>
<keyword evidence="2" id="KW-1185">Reference proteome</keyword>
<sequence>IPTADTMRAYQLVSAACVRREDHPHPFGSWSHRRTQPRSTAAMCSHDAIGVFSADVVA</sequence>
<dbReference type="AlphaFoldDB" id="A0A395HF59"/>